<dbReference type="SUPFAM" id="SSF55073">
    <property type="entry name" value="Nucleotide cyclase"/>
    <property type="match status" value="1"/>
</dbReference>
<evidence type="ECO:0000313" key="3">
    <source>
        <dbReference type="Proteomes" id="UP000323300"/>
    </source>
</evidence>
<dbReference type="PROSITE" id="PS50043">
    <property type="entry name" value="HTH_LUXR_2"/>
    <property type="match status" value="1"/>
</dbReference>
<dbReference type="InterPro" id="IPR029058">
    <property type="entry name" value="AB_hydrolase_fold"/>
</dbReference>
<dbReference type="InterPro" id="IPR000073">
    <property type="entry name" value="AB_hydrolase_1"/>
</dbReference>
<evidence type="ECO:0000313" key="2">
    <source>
        <dbReference type="EMBL" id="SFK88751.1"/>
    </source>
</evidence>
<dbReference type="InterPro" id="IPR029787">
    <property type="entry name" value="Nucleotide_cyclase"/>
</dbReference>
<dbReference type="Pfam" id="PF12146">
    <property type="entry name" value="Hydrolase_4"/>
    <property type="match status" value="1"/>
</dbReference>
<proteinExistence type="predicted"/>
<dbReference type="InterPro" id="IPR036388">
    <property type="entry name" value="WH-like_DNA-bd_sf"/>
</dbReference>
<dbReference type="PROSITE" id="PS00622">
    <property type="entry name" value="HTH_LUXR_1"/>
    <property type="match status" value="1"/>
</dbReference>
<dbReference type="SUPFAM" id="SSF53474">
    <property type="entry name" value="alpha/beta-Hydrolases"/>
    <property type="match status" value="1"/>
</dbReference>
<organism evidence="2 3">
    <name type="scientific">Neomesorhizobium albiziae</name>
    <dbReference type="NCBI Taxonomy" id="335020"/>
    <lineage>
        <taxon>Bacteria</taxon>
        <taxon>Pseudomonadati</taxon>
        <taxon>Pseudomonadota</taxon>
        <taxon>Alphaproteobacteria</taxon>
        <taxon>Hyphomicrobiales</taxon>
        <taxon>Phyllobacteriaceae</taxon>
        <taxon>Neomesorhizobium</taxon>
    </lineage>
</organism>
<protein>
    <submittedName>
        <fullName evidence="2">Pimeloyl-ACP methyl ester carboxylesterase</fullName>
    </submittedName>
</protein>
<dbReference type="GO" id="GO:0006355">
    <property type="term" value="P:regulation of DNA-templated transcription"/>
    <property type="evidence" value="ECO:0007669"/>
    <property type="project" value="InterPro"/>
</dbReference>
<dbReference type="GO" id="GO:0003677">
    <property type="term" value="F:DNA binding"/>
    <property type="evidence" value="ECO:0007669"/>
    <property type="project" value="InterPro"/>
</dbReference>
<dbReference type="Proteomes" id="UP000323300">
    <property type="component" value="Unassembled WGS sequence"/>
</dbReference>
<dbReference type="Pfam" id="PF00196">
    <property type="entry name" value="GerE"/>
    <property type="match status" value="1"/>
</dbReference>
<dbReference type="InterPro" id="IPR050471">
    <property type="entry name" value="AB_hydrolase"/>
</dbReference>
<reference evidence="2 3" key="1">
    <citation type="submission" date="2016-10" db="EMBL/GenBank/DDBJ databases">
        <authorList>
            <person name="Varghese N."/>
            <person name="Submissions S."/>
        </authorList>
    </citation>
    <scope>NUCLEOTIDE SEQUENCE [LARGE SCALE GENOMIC DNA]</scope>
    <source>
        <strain evidence="2 3">DSM 21822</strain>
    </source>
</reference>
<dbReference type="InterPro" id="IPR016032">
    <property type="entry name" value="Sig_transdc_resp-reg_C-effctor"/>
</dbReference>
<evidence type="ECO:0000259" key="1">
    <source>
        <dbReference type="PROSITE" id="PS50043"/>
    </source>
</evidence>
<dbReference type="PRINTS" id="PR00111">
    <property type="entry name" value="ABHYDROLASE"/>
</dbReference>
<dbReference type="EMBL" id="FOSL01000016">
    <property type="protein sequence ID" value="SFK88751.1"/>
    <property type="molecule type" value="Genomic_DNA"/>
</dbReference>
<sequence length="542" mass="58917">MLIHTTTRPSVLCLRLHLGLGTTVLKPPVTRYAKSGDARIAYQVVGHGSLDLIFVPGFISNLELHWEEPGYSRLLRRLSSFSRLIQFDKRGTGLSDRIDPAHLPNLETRMEDVHAVMDAAGCGRAALLGVSEGAAISMLFAATYPERTRCLVLYGGYAHFYSAVQIPEAVERFAVEVEKSWGTGATLRYFAPGRVSDPHFSNWWARFERLSASPTEAFALARIDAKIDVRNVLPDVHVPTLVIHRTDDARVDPEAGRSLARNIPDAKFVEIPGRDHPIWTGDVDRVADVIEEFLTGAHPHPGARRILAALLAFRAVRSEGHGAAFGDRRWLEALEQFHAVATKAVRHVGGHLAPSDGQTMIAWFDGAARGAGCAVALREAAAALGLRLAQGLHAGEVEIAGHGVAGIAVHVTERIAEHAGGDDILASAIFSELSTGSGLQFIERDWISVEGLERPLTCMALAMERHLEPVTRKPTQPDLDKLSAREREVLTLVADGLSNPAIAAQLRLSEHTVKRHVANILLKLDLPTRTAAAAVAARQPRQ</sequence>
<dbReference type="PRINTS" id="PR00038">
    <property type="entry name" value="HTHLUXR"/>
</dbReference>
<accession>A0A1I4D9Z0</accession>
<feature type="domain" description="HTH luxR-type" evidence="1">
    <location>
        <begin position="475"/>
        <end position="540"/>
    </location>
</feature>
<dbReference type="Gene3D" id="1.10.10.10">
    <property type="entry name" value="Winged helix-like DNA-binding domain superfamily/Winged helix DNA-binding domain"/>
    <property type="match status" value="1"/>
</dbReference>
<gene>
    <name evidence="2" type="ORF">SAMN04488498_11610</name>
</gene>
<dbReference type="Gene3D" id="3.30.70.1230">
    <property type="entry name" value="Nucleotide cyclase"/>
    <property type="match status" value="1"/>
</dbReference>
<dbReference type="PANTHER" id="PTHR43433:SF8">
    <property type="entry name" value="BIFUNCTIONAL LIPASE_ADENYLATE CYCLASE LIPJ"/>
    <property type="match status" value="1"/>
</dbReference>
<dbReference type="AlphaFoldDB" id="A0A1I4D9Z0"/>
<dbReference type="RefSeq" id="WP_244621833.1">
    <property type="nucleotide sequence ID" value="NZ_BSPE01000060.1"/>
</dbReference>
<dbReference type="CDD" id="cd06170">
    <property type="entry name" value="LuxR_C_like"/>
    <property type="match status" value="1"/>
</dbReference>
<dbReference type="PANTHER" id="PTHR43433">
    <property type="entry name" value="HYDROLASE, ALPHA/BETA FOLD FAMILY PROTEIN"/>
    <property type="match status" value="1"/>
</dbReference>
<dbReference type="SMART" id="SM00421">
    <property type="entry name" value="HTH_LUXR"/>
    <property type="match status" value="1"/>
</dbReference>
<dbReference type="InterPro" id="IPR022742">
    <property type="entry name" value="Hydrolase_4"/>
</dbReference>
<dbReference type="InterPro" id="IPR000792">
    <property type="entry name" value="Tscrpt_reg_LuxR_C"/>
</dbReference>
<dbReference type="SUPFAM" id="SSF46894">
    <property type="entry name" value="C-terminal effector domain of the bipartite response regulators"/>
    <property type="match status" value="1"/>
</dbReference>
<dbReference type="Gene3D" id="3.40.50.1820">
    <property type="entry name" value="alpha/beta hydrolase"/>
    <property type="match status" value="1"/>
</dbReference>
<keyword evidence="3" id="KW-1185">Reference proteome</keyword>
<name>A0A1I4D9Z0_9HYPH</name>